<keyword evidence="2" id="KW-0001">2Fe-2S</keyword>
<dbReference type="Gene3D" id="3.40.50.80">
    <property type="entry name" value="Nucleotide-binding domain of ferredoxin-NADP reductase (FNR) module"/>
    <property type="match status" value="1"/>
</dbReference>
<keyword evidence="6" id="KW-1185">Reference proteome</keyword>
<dbReference type="InterPro" id="IPR017938">
    <property type="entry name" value="Riboflavin_synthase-like_b-brl"/>
</dbReference>
<dbReference type="Pfam" id="PF00111">
    <property type="entry name" value="Fer2"/>
    <property type="match status" value="1"/>
</dbReference>
<feature type="domain" description="2Fe-2S ferredoxin-type" evidence="3">
    <location>
        <begin position="9"/>
        <end position="99"/>
    </location>
</feature>
<reference evidence="5 6" key="1">
    <citation type="submission" date="2020-07" db="EMBL/GenBank/DDBJ databases">
        <title>Novel species isolated from subtropical streams in China.</title>
        <authorList>
            <person name="Lu H."/>
        </authorList>
    </citation>
    <scope>NUCLEOTIDE SEQUENCE [LARGE SCALE GENOMIC DNA]</scope>
    <source>
        <strain evidence="5 6">LX20W</strain>
    </source>
</reference>
<dbReference type="GO" id="GO:0051537">
    <property type="term" value="F:2 iron, 2 sulfur cluster binding"/>
    <property type="evidence" value="ECO:0007669"/>
    <property type="project" value="UniProtKB-KW"/>
</dbReference>
<dbReference type="InterPro" id="IPR017927">
    <property type="entry name" value="FAD-bd_FR_type"/>
</dbReference>
<dbReference type="InterPro" id="IPR001433">
    <property type="entry name" value="OxRdtase_FAD/NAD-bd"/>
</dbReference>
<dbReference type="InterPro" id="IPR012675">
    <property type="entry name" value="Beta-grasp_dom_sf"/>
</dbReference>
<dbReference type="SUPFAM" id="SSF52343">
    <property type="entry name" value="Ferredoxin reductase-like, C-terminal NADP-linked domain"/>
    <property type="match status" value="1"/>
</dbReference>
<evidence type="ECO:0000256" key="2">
    <source>
        <dbReference type="ARBA" id="ARBA00022714"/>
    </source>
</evidence>
<dbReference type="GO" id="GO:0016491">
    <property type="term" value="F:oxidoreductase activity"/>
    <property type="evidence" value="ECO:0007669"/>
    <property type="project" value="InterPro"/>
</dbReference>
<dbReference type="Gene3D" id="2.40.30.10">
    <property type="entry name" value="Translation factors"/>
    <property type="match status" value="1"/>
</dbReference>
<protein>
    <submittedName>
        <fullName evidence="5">2Fe-2S iron-sulfur cluster binding domain-containing protein</fullName>
    </submittedName>
</protein>
<feature type="domain" description="FAD-binding FR-type" evidence="4">
    <location>
        <begin position="103"/>
        <end position="203"/>
    </location>
</feature>
<dbReference type="CDD" id="cd00207">
    <property type="entry name" value="fer2"/>
    <property type="match status" value="1"/>
</dbReference>
<dbReference type="InterPro" id="IPR039261">
    <property type="entry name" value="FNR_nucleotide-bd"/>
</dbReference>
<evidence type="ECO:0000313" key="5">
    <source>
        <dbReference type="EMBL" id="MBA5638733.1"/>
    </source>
</evidence>
<gene>
    <name evidence="5" type="ORF">H3H37_16855</name>
</gene>
<dbReference type="InterPro" id="IPR050415">
    <property type="entry name" value="MRET"/>
</dbReference>
<keyword evidence="2" id="KW-0479">Metal-binding</keyword>
<accession>A0A7W2EU87</accession>
<dbReference type="Gene3D" id="3.10.20.30">
    <property type="match status" value="1"/>
</dbReference>
<dbReference type="PROSITE" id="PS51085">
    <property type="entry name" value="2FE2S_FER_2"/>
    <property type="match status" value="1"/>
</dbReference>
<dbReference type="PROSITE" id="PS00197">
    <property type="entry name" value="2FE2S_FER_1"/>
    <property type="match status" value="1"/>
</dbReference>
<dbReference type="SUPFAM" id="SSF63380">
    <property type="entry name" value="Riboflavin synthase domain-like"/>
    <property type="match status" value="1"/>
</dbReference>
<dbReference type="Pfam" id="PF00970">
    <property type="entry name" value="FAD_binding_6"/>
    <property type="match status" value="1"/>
</dbReference>
<evidence type="ECO:0000313" key="6">
    <source>
        <dbReference type="Proteomes" id="UP000534388"/>
    </source>
</evidence>
<dbReference type="InterPro" id="IPR008333">
    <property type="entry name" value="Cbr1-like_FAD-bd_dom"/>
</dbReference>
<dbReference type="Pfam" id="PF00175">
    <property type="entry name" value="NAD_binding_1"/>
    <property type="match status" value="1"/>
</dbReference>
<comment type="caution">
    <text evidence="5">The sequence shown here is derived from an EMBL/GenBank/DDBJ whole genome shotgun (WGS) entry which is preliminary data.</text>
</comment>
<dbReference type="AlphaFoldDB" id="A0A7W2EU87"/>
<dbReference type="PANTHER" id="PTHR47354">
    <property type="entry name" value="NADH OXIDOREDUCTASE HCR"/>
    <property type="match status" value="1"/>
</dbReference>
<comment type="cofactor">
    <cofactor evidence="1">
        <name>FAD</name>
        <dbReference type="ChEBI" id="CHEBI:57692"/>
    </cofactor>
</comment>
<dbReference type="PROSITE" id="PS51384">
    <property type="entry name" value="FAD_FR"/>
    <property type="match status" value="1"/>
</dbReference>
<dbReference type="InterPro" id="IPR001041">
    <property type="entry name" value="2Fe-2S_ferredoxin-type"/>
</dbReference>
<name>A0A7W2EU87_9BURK</name>
<dbReference type="InterPro" id="IPR036010">
    <property type="entry name" value="2Fe-2S_ferredoxin-like_sf"/>
</dbReference>
<dbReference type="SUPFAM" id="SSF54292">
    <property type="entry name" value="2Fe-2S ferredoxin-like"/>
    <property type="match status" value="1"/>
</dbReference>
<keyword evidence="2" id="KW-0408">Iron</keyword>
<proteinExistence type="predicted"/>
<sequence length="340" mass="36567">MFSLFKRRAPVTAHVNGAPLSVEPGETLLQAALRNGVAFPHSCRVGGCATCKCRLTSGRVKELTQAGYVLSEEELDQGFILACQSVPTSDIAVEVDLGAMPAQRRVAGRVIGQERLTHDITALRIQLSESLHYKAGQFANLSLAPLGDHARSYSFATDVQPDAQVQFFVRKVPGGALSSLVNEGSLVGTEAVVEGPLGEFWLRPADAPLLFIAGGSGLAPILAMLREAARSECARPVTLLFGARQERDLYGLEDIQDIARHWQGRFDFLPVLSGQTDADGWQGERGMVGDHIARHVAGGPHTYLCGPPVMVDACTAILTQSGVAREHIFADRFTTIRGQQ</sequence>
<dbReference type="EMBL" id="JACEZT010000011">
    <property type="protein sequence ID" value="MBA5638733.1"/>
    <property type="molecule type" value="Genomic_DNA"/>
</dbReference>
<dbReference type="Proteomes" id="UP000534388">
    <property type="component" value="Unassembled WGS sequence"/>
</dbReference>
<dbReference type="PANTHER" id="PTHR47354:SF5">
    <property type="entry name" value="PROTEIN RFBI"/>
    <property type="match status" value="1"/>
</dbReference>
<organism evidence="5 6">
    <name type="scientific">Rugamonas brunnea</name>
    <dbReference type="NCBI Taxonomy" id="2758569"/>
    <lineage>
        <taxon>Bacteria</taxon>
        <taxon>Pseudomonadati</taxon>
        <taxon>Pseudomonadota</taxon>
        <taxon>Betaproteobacteria</taxon>
        <taxon>Burkholderiales</taxon>
        <taxon>Oxalobacteraceae</taxon>
        <taxon>Telluria group</taxon>
        <taxon>Rugamonas</taxon>
    </lineage>
</organism>
<dbReference type="InterPro" id="IPR006058">
    <property type="entry name" value="2Fe2S_fd_BS"/>
</dbReference>
<dbReference type="PRINTS" id="PR00410">
    <property type="entry name" value="PHEHYDRXLASE"/>
</dbReference>
<keyword evidence="2" id="KW-0411">Iron-sulfur</keyword>
<evidence type="ECO:0000259" key="4">
    <source>
        <dbReference type="PROSITE" id="PS51384"/>
    </source>
</evidence>
<evidence type="ECO:0000259" key="3">
    <source>
        <dbReference type="PROSITE" id="PS51085"/>
    </source>
</evidence>
<evidence type="ECO:0000256" key="1">
    <source>
        <dbReference type="ARBA" id="ARBA00001974"/>
    </source>
</evidence>